<keyword evidence="7" id="KW-0915">Sodium</keyword>
<feature type="transmembrane region" description="Helical" evidence="13">
    <location>
        <begin position="214"/>
        <end position="240"/>
    </location>
</feature>
<dbReference type="EMBL" id="BMAW01061615">
    <property type="protein sequence ID" value="GFT32066.1"/>
    <property type="molecule type" value="Genomic_DNA"/>
</dbReference>
<evidence type="ECO:0000256" key="2">
    <source>
        <dbReference type="ARBA" id="ARBA00007193"/>
    </source>
</evidence>
<dbReference type="AlphaFoldDB" id="A0A8X6NUR7"/>
<keyword evidence="6 13" id="KW-1133">Transmembrane helix</keyword>
<keyword evidence="3 12" id="KW-0813">Transport</keyword>
<keyword evidence="15" id="KW-1185">Reference proteome</keyword>
<evidence type="ECO:0000256" key="3">
    <source>
        <dbReference type="ARBA" id="ARBA00022448"/>
    </source>
</evidence>
<comment type="subcellular location">
    <subcellularLocation>
        <location evidence="1">Membrane</location>
        <topology evidence="1">Multi-pass membrane protein</topology>
    </subcellularLocation>
</comment>
<keyword evidence="9 13" id="KW-0472">Membrane</keyword>
<keyword evidence="4 12" id="KW-0894">Sodium channel</keyword>
<comment type="caution">
    <text evidence="14">The sequence shown here is derived from an EMBL/GenBank/DDBJ whole genome shotgun (WGS) entry which is preliminary data.</text>
</comment>
<comment type="similarity">
    <text evidence="2 12">Belongs to the amiloride-sensitive sodium channel (TC 1.A.6) family.</text>
</comment>
<organism evidence="14 15">
    <name type="scientific">Nephila pilipes</name>
    <name type="common">Giant wood spider</name>
    <name type="synonym">Nephila maculata</name>
    <dbReference type="NCBI Taxonomy" id="299642"/>
    <lineage>
        <taxon>Eukaryota</taxon>
        <taxon>Metazoa</taxon>
        <taxon>Ecdysozoa</taxon>
        <taxon>Arthropoda</taxon>
        <taxon>Chelicerata</taxon>
        <taxon>Arachnida</taxon>
        <taxon>Araneae</taxon>
        <taxon>Araneomorphae</taxon>
        <taxon>Entelegynae</taxon>
        <taxon>Araneoidea</taxon>
        <taxon>Nephilidae</taxon>
        <taxon>Nephila</taxon>
    </lineage>
</organism>
<evidence type="ECO:0000256" key="5">
    <source>
        <dbReference type="ARBA" id="ARBA00022692"/>
    </source>
</evidence>
<evidence type="ECO:0000256" key="9">
    <source>
        <dbReference type="ARBA" id="ARBA00023136"/>
    </source>
</evidence>
<dbReference type="OrthoDB" id="6422747at2759"/>
<gene>
    <name evidence="14" type="primary">AVEN_99446_1</name>
    <name evidence="14" type="ORF">NPIL_479891</name>
</gene>
<dbReference type="InterPro" id="IPR001873">
    <property type="entry name" value="ENaC"/>
</dbReference>
<evidence type="ECO:0000256" key="8">
    <source>
        <dbReference type="ARBA" id="ARBA00023065"/>
    </source>
</evidence>
<evidence type="ECO:0000256" key="4">
    <source>
        <dbReference type="ARBA" id="ARBA00022461"/>
    </source>
</evidence>
<keyword evidence="8 12" id="KW-0406">Ion transport</keyword>
<dbReference type="GO" id="GO:0005272">
    <property type="term" value="F:sodium channel activity"/>
    <property type="evidence" value="ECO:0007669"/>
    <property type="project" value="UniProtKB-KW"/>
</dbReference>
<evidence type="ECO:0000256" key="1">
    <source>
        <dbReference type="ARBA" id="ARBA00004141"/>
    </source>
</evidence>
<evidence type="ECO:0000256" key="6">
    <source>
        <dbReference type="ARBA" id="ARBA00022989"/>
    </source>
</evidence>
<dbReference type="Pfam" id="PF00858">
    <property type="entry name" value="ASC"/>
    <property type="match status" value="1"/>
</dbReference>
<sequence length="271" mass="31507">MHIVNDFEVVNVFDTKGLPNNCYAFNSLWGRIQGARSIKTKTLVVFELKSERTQTNQFYTGTPFALQIALHNPYSLVNPFMNGFSLKPCSNYYVFPSKQINDLLPPPYTSQCYNYTANWISRSGRGPRNKRLCSEECYLNQSIEIKDCVDPFFIAYPNMEKICPDEVHAHVYQKCKNYCRPACLREDITADVQEQSPLKMNASISLFSYIGGYLGLWLGISLVAICDAIETALLIIQWTWQEIRRHRRIKNKAHYTHSFRMNEMPQRMWVL</sequence>
<evidence type="ECO:0000256" key="11">
    <source>
        <dbReference type="ARBA" id="ARBA00023303"/>
    </source>
</evidence>
<keyword evidence="11 12" id="KW-0407">Ion channel</keyword>
<dbReference type="Proteomes" id="UP000887013">
    <property type="component" value="Unassembled WGS sequence"/>
</dbReference>
<evidence type="ECO:0000256" key="13">
    <source>
        <dbReference type="SAM" id="Phobius"/>
    </source>
</evidence>
<evidence type="ECO:0000313" key="14">
    <source>
        <dbReference type="EMBL" id="GFT32066.1"/>
    </source>
</evidence>
<dbReference type="GO" id="GO:0016020">
    <property type="term" value="C:membrane"/>
    <property type="evidence" value="ECO:0007669"/>
    <property type="project" value="UniProtKB-SubCell"/>
</dbReference>
<keyword evidence="5 12" id="KW-0812">Transmembrane</keyword>
<evidence type="ECO:0000256" key="10">
    <source>
        <dbReference type="ARBA" id="ARBA00023201"/>
    </source>
</evidence>
<proteinExistence type="inferred from homology"/>
<keyword evidence="10 12" id="KW-0739">Sodium transport</keyword>
<accession>A0A8X6NUR7</accession>
<dbReference type="Gene3D" id="1.10.287.770">
    <property type="entry name" value="YojJ-like"/>
    <property type="match status" value="1"/>
</dbReference>
<evidence type="ECO:0000256" key="7">
    <source>
        <dbReference type="ARBA" id="ARBA00023053"/>
    </source>
</evidence>
<reference evidence="14" key="1">
    <citation type="submission" date="2020-08" db="EMBL/GenBank/DDBJ databases">
        <title>Multicomponent nature underlies the extraordinary mechanical properties of spider dragline silk.</title>
        <authorList>
            <person name="Kono N."/>
            <person name="Nakamura H."/>
            <person name="Mori M."/>
            <person name="Yoshida Y."/>
            <person name="Ohtoshi R."/>
            <person name="Malay A.D."/>
            <person name="Moran D.A.P."/>
            <person name="Tomita M."/>
            <person name="Numata K."/>
            <person name="Arakawa K."/>
        </authorList>
    </citation>
    <scope>NUCLEOTIDE SEQUENCE</scope>
</reference>
<name>A0A8X6NUR7_NEPPI</name>
<evidence type="ECO:0000313" key="15">
    <source>
        <dbReference type="Proteomes" id="UP000887013"/>
    </source>
</evidence>
<evidence type="ECO:0000256" key="12">
    <source>
        <dbReference type="RuleBase" id="RU000679"/>
    </source>
</evidence>
<protein>
    <submittedName>
        <fullName evidence="14">Uncharacterized protein</fullName>
    </submittedName>
</protein>